<evidence type="ECO:0000313" key="10">
    <source>
        <dbReference type="Proteomes" id="UP000002043"/>
    </source>
</evidence>
<dbReference type="Pfam" id="PF00873">
    <property type="entry name" value="ACR_tran"/>
    <property type="match status" value="1"/>
</dbReference>
<dbReference type="InterPro" id="IPR027463">
    <property type="entry name" value="AcrB_DN_DC_subdom"/>
</dbReference>
<dbReference type="Proteomes" id="UP000002043">
    <property type="component" value="Chromosome"/>
</dbReference>
<keyword evidence="5 8" id="KW-0812">Transmembrane</keyword>
<dbReference type="PANTHER" id="PTHR32063">
    <property type="match status" value="1"/>
</dbReference>
<evidence type="ECO:0000256" key="3">
    <source>
        <dbReference type="ARBA" id="ARBA00022448"/>
    </source>
</evidence>
<dbReference type="AlphaFoldDB" id="D3SQH1"/>
<dbReference type="OrthoDB" id="8270at2"/>
<evidence type="ECO:0000256" key="4">
    <source>
        <dbReference type="ARBA" id="ARBA00022475"/>
    </source>
</evidence>
<evidence type="ECO:0000256" key="7">
    <source>
        <dbReference type="ARBA" id="ARBA00023136"/>
    </source>
</evidence>
<feature type="transmembrane region" description="Helical" evidence="8">
    <location>
        <begin position="871"/>
        <end position="891"/>
    </location>
</feature>
<feature type="transmembrane region" description="Helical" evidence="8">
    <location>
        <begin position="942"/>
        <end position="963"/>
    </location>
</feature>
<dbReference type="SUPFAM" id="SSF82714">
    <property type="entry name" value="Multidrug efflux transporter AcrB TolC docking domain, DN and DC subdomains"/>
    <property type="match status" value="2"/>
</dbReference>
<feature type="transmembrane region" description="Helical" evidence="8">
    <location>
        <begin position="330"/>
        <end position="349"/>
    </location>
</feature>
<dbReference type="EMBL" id="CP001931">
    <property type="protein sequence ID" value="ADC89408.1"/>
    <property type="molecule type" value="Genomic_DNA"/>
</dbReference>
<feature type="transmembrane region" description="Helical" evidence="8">
    <location>
        <begin position="7"/>
        <end position="27"/>
    </location>
</feature>
<feature type="transmembrane region" description="Helical" evidence="8">
    <location>
        <begin position="975"/>
        <end position="1002"/>
    </location>
</feature>
<dbReference type="InterPro" id="IPR004763">
    <property type="entry name" value="CusA-like"/>
</dbReference>
<protein>
    <submittedName>
        <fullName evidence="9">Heavy metal efflux pump, CzcA family</fullName>
    </submittedName>
</protein>
<evidence type="ECO:0000256" key="6">
    <source>
        <dbReference type="ARBA" id="ARBA00022989"/>
    </source>
</evidence>
<keyword evidence="6 8" id="KW-1133">Transmembrane helix</keyword>
<dbReference type="InterPro" id="IPR001036">
    <property type="entry name" value="Acrflvin-R"/>
</dbReference>
<evidence type="ECO:0000256" key="1">
    <source>
        <dbReference type="ARBA" id="ARBA00004651"/>
    </source>
</evidence>
<dbReference type="PANTHER" id="PTHR32063:SF24">
    <property type="entry name" value="CATION EFFLUX SYSTEM (ACRB_ACRD_ACRF FAMILY)"/>
    <property type="match status" value="1"/>
</dbReference>
<gene>
    <name evidence="9" type="ordered locus">Thal_0775</name>
</gene>
<feature type="transmembrane region" description="Helical" evidence="8">
    <location>
        <begin position="845"/>
        <end position="864"/>
    </location>
</feature>
<dbReference type="GO" id="GO:0005886">
    <property type="term" value="C:plasma membrane"/>
    <property type="evidence" value="ECO:0007669"/>
    <property type="project" value="UniProtKB-SubCell"/>
</dbReference>
<dbReference type="KEGG" id="tal:Thal_0775"/>
<dbReference type="Gene3D" id="3.30.70.1320">
    <property type="entry name" value="Multidrug efflux transporter AcrB pore domain like"/>
    <property type="match status" value="1"/>
</dbReference>
<sequence>MRKILEYRLLVIIALFVSVGVAVYSILRIPIEAFPDPTPVQVTVYTETPGMSAEETEVLVTRVVETNLMGLKNAELVRSVTLPGLSYVTVYFKEGTDIQLARNLVAQRIPVIQSQIPPGLTPRMGPNTSGLGNVMFYALVDTEGNHSLEDLRLLQEYRVRPIIMSVPGVEEISQWGPEKAYLVKLLPERMTLFQVDITDVIRSLEEYNQVAGGGFLVTPQGDLVVRGLGRLKSVEEIRKVPIYKKDGSFVTLGDIALVEEGEVPNRRGAFTLNGEEVQGNIVLKRVHTNTVKLLTELEKAVKQAQSVLPEGVKLEVLYQQGYLIEKAIKMIVKALVEGVILVALAITIYMWNPRTALLVSLSIPLTLLYALTVMYFTGVTANLMTLGGLAIGLGLFADASVVVVENIYRHLSEKGSRKNIFTTVLVASQEMFRPVFFAILTIAVVFLPIFTFESVEGKYYKPLALSVIFALISSLVVAFVFMPVLSFYFLKPGREHSPVLDRAEIIYMKLFEKAMQHRKLVIAAAGIAFVMALLLQARIGREFAPPLEEGALLVKSFLNPNVSLQEAKRVASLVETTALKLPEVERAYSNIGRADVGDPEDVSYMETFIILKDTKARARVEEKLREELKKIPGVEFSYTQPIQMRIDELLSGVKAPVAIKVFGDDLWKINQLAGQIQKIVESTPGAVDAETEAQAGKLQMRIEPRWDVLQRYDITTADIMKIVAHVLGGQYIGYVQKDTLLFPIVLTVEPKDVTTIQNLPIFLKDGTTLLLKDIANITVTEGFLKIRRENGMRYALVLSDVKGRDLGSFVQELQARIQKEVKLPEGYRIVFAGQWENQQRAMKKLSVAVPLAIALIFILLYLNFGSVRYSLIVMLNVPFATIGGVVALYLSGFNLSVPAAIGFIAVFGIATLNGVVLVSYVKNLLEEEKLSLEEAIRRACRLRLRPILITATAASLGLVPMLLSTDVGSEVQKPLAVVVLGGIFTSTSLTLLVLPSVLSYFAPKTRV</sequence>
<feature type="transmembrane region" description="Helical" evidence="8">
    <location>
        <begin position="383"/>
        <end position="408"/>
    </location>
</feature>
<keyword evidence="4" id="KW-1003">Cell membrane</keyword>
<dbReference type="eggNOG" id="COG3696">
    <property type="taxonomic scope" value="Bacteria"/>
</dbReference>
<dbReference type="PRINTS" id="PR00702">
    <property type="entry name" value="ACRIFLAVINRP"/>
</dbReference>
<dbReference type="NCBIfam" id="TIGR00914">
    <property type="entry name" value="2A0601"/>
    <property type="match status" value="1"/>
</dbReference>
<evidence type="ECO:0000256" key="2">
    <source>
        <dbReference type="ARBA" id="ARBA00010942"/>
    </source>
</evidence>
<dbReference type="HOGENOM" id="CLU_002755_1_2_0"/>
<dbReference type="Gene3D" id="3.30.70.1440">
    <property type="entry name" value="Multidrug efflux transporter AcrB pore domain"/>
    <property type="match status" value="1"/>
</dbReference>
<accession>D3SQH1</accession>
<keyword evidence="7 8" id="KW-0472">Membrane</keyword>
<feature type="transmembrane region" description="Helical" evidence="8">
    <location>
        <begin position="356"/>
        <end position="377"/>
    </location>
</feature>
<keyword evidence="10" id="KW-1185">Reference proteome</keyword>
<keyword evidence="3" id="KW-0813">Transport</keyword>
<feature type="transmembrane region" description="Helical" evidence="8">
    <location>
        <begin position="464"/>
        <end position="490"/>
    </location>
</feature>
<evidence type="ECO:0000256" key="8">
    <source>
        <dbReference type="SAM" id="Phobius"/>
    </source>
</evidence>
<comment type="similarity">
    <text evidence="2">Belongs to the resistance-nodulation-cell division (RND) (TC 2.A.6) family.</text>
</comment>
<evidence type="ECO:0000256" key="5">
    <source>
        <dbReference type="ARBA" id="ARBA00022692"/>
    </source>
</evidence>
<dbReference type="SUPFAM" id="SSF82866">
    <property type="entry name" value="Multidrug efflux transporter AcrB transmembrane domain"/>
    <property type="match status" value="2"/>
</dbReference>
<dbReference type="Gene3D" id="1.20.1640.10">
    <property type="entry name" value="Multidrug efflux transporter AcrB transmembrane domain"/>
    <property type="match status" value="2"/>
</dbReference>
<dbReference type="GO" id="GO:0008324">
    <property type="term" value="F:monoatomic cation transmembrane transporter activity"/>
    <property type="evidence" value="ECO:0007669"/>
    <property type="project" value="InterPro"/>
</dbReference>
<evidence type="ECO:0000313" key="9">
    <source>
        <dbReference type="EMBL" id="ADC89408.1"/>
    </source>
</evidence>
<organism evidence="9 10">
    <name type="scientific">Thermocrinis albus (strain DSM 14484 / JCM 11386 / HI 11/12)</name>
    <dbReference type="NCBI Taxonomy" id="638303"/>
    <lineage>
        <taxon>Bacteria</taxon>
        <taxon>Pseudomonadati</taxon>
        <taxon>Aquificota</taxon>
        <taxon>Aquificia</taxon>
        <taxon>Aquificales</taxon>
        <taxon>Aquificaceae</taxon>
        <taxon>Thermocrinis</taxon>
    </lineage>
</organism>
<comment type="subcellular location">
    <subcellularLocation>
        <location evidence="1">Cell membrane</location>
        <topology evidence="1">Multi-pass membrane protein</topology>
    </subcellularLocation>
</comment>
<feature type="transmembrane region" description="Helical" evidence="8">
    <location>
        <begin position="435"/>
        <end position="452"/>
    </location>
</feature>
<reference evidence="10" key="1">
    <citation type="journal article" date="2010" name="Stand. Genomic Sci.">
        <title>Complete genome sequence of Thermocrinis albus type strain (HI 11/12T).</title>
        <authorList>
            <person name="Wirth R."/>
            <person name="Sikorski J."/>
            <person name="Brambilla E."/>
            <person name="Misra M."/>
            <person name="Lapidus A."/>
            <person name="Copeland A."/>
            <person name="Nolan M."/>
            <person name="Lucas S."/>
            <person name="Chen F."/>
            <person name="Tice H."/>
            <person name="Cheng J.F."/>
            <person name="Han C."/>
            <person name="Detter J.C."/>
            <person name="Tapia R."/>
            <person name="Bruce D."/>
            <person name="Goodwin L."/>
            <person name="Pitluck S."/>
            <person name="Pati A."/>
            <person name="Anderson I."/>
            <person name="Ivanova N."/>
            <person name="Mavromatis K."/>
            <person name="Mikhailova N."/>
            <person name="Chen A."/>
            <person name="Palaniappan K."/>
            <person name="Bilek Y."/>
            <person name="Hader T."/>
            <person name="Land M."/>
            <person name="Hauser L."/>
            <person name="Chang Y.J."/>
            <person name="Jeffries C.D."/>
            <person name="Tindall B.J."/>
            <person name="Rohde M."/>
            <person name="Goker M."/>
            <person name="Bristow J."/>
            <person name="Eisen J.A."/>
            <person name="Markowitz V."/>
            <person name="Hugenholtz P."/>
            <person name="Kyrpides N.C."/>
            <person name="Klenk H.P."/>
        </authorList>
    </citation>
    <scope>NUCLEOTIDE SEQUENCE [LARGE SCALE GENOMIC DNA]</scope>
    <source>
        <strain evidence="10">DSM 14484 / JCM 11386 / HI 11/12</strain>
    </source>
</reference>
<dbReference type="Gene3D" id="3.30.2090.10">
    <property type="entry name" value="Multidrug efflux transporter AcrB TolC docking domain, DN and DC subdomains"/>
    <property type="match status" value="2"/>
</dbReference>
<dbReference type="RefSeq" id="WP_012991814.1">
    <property type="nucleotide sequence ID" value="NC_013894.1"/>
</dbReference>
<dbReference type="GO" id="GO:0042910">
    <property type="term" value="F:xenobiotic transmembrane transporter activity"/>
    <property type="evidence" value="ECO:0007669"/>
    <property type="project" value="TreeGrafter"/>
</dbReference>
<name>D3SQH1_THEAH</name>
<feature type="transmembrane region" description="Helical" evidence="8">
    <location>
        <begin position="520"/>
        <end position="539"/>
    </location>
</feature>
<dbReference type="STRING" id="638303.Thal_0775"/>
<feature type="transmembrane region" description="Helical" evidence="8">
    <location>
        <begin position="897"/>
        <end position="921"/>
    </location>
</feature>
<dbReference type="SUPFAM" id="SSF82693">
    <property type="entry name" value="Multidrug efflux transporter AcrB pore domain, PN1, PN2, PC1 and PC2 subdomains"/>
    <property type="match status" value="2"/>
</dbReference>
<proteinExistence type="inferred from homology"/>
<dbReference type="Gene3D" id="3.30.70.1430">
    <property type="entry name" value="Multidrug efflux transporter AcrB pore domain"/>
    <property type="match status" value="2"/>
</dbReference>